<evidence type="ECO:0000313" key="2">
    <source>
        <dbReference type="Proteomes" id="UP000198736"/>
    </source>
</evidence>
<keyword evidence="2" id="KW-1185">Reference proteome</keyword>
<sequence length="72" mass="8394">MSFNLPLKDMSLHEKLAAMESLWEDIARTPEAIESPAWHKDILDERRQRLADGQSQFVDWETAKADIRNKVL</sequence>
<dbReference type="AlphaFoldDB" id="A0A0S4LY42"/>
<dbReference type="Proteomes" id="UP000198736">
    <property type="component" value="Unassembled WGS sequence"/>
</dbReference>
<name>A0A0S4LY42_9BACT</name>
<gene>
    <name evidence="1" type="ORF">COMA2_90085</name>
</gene>
<organism evidence="1 2">
    <name type="scientific">Candidatus Nitrospira nitrificans</name>
    <dbReference type="NCBI Taxonomy" id="1742973"/>
    <lineage>
        <taxon>Bacteria</taxon>
        <taxon>Pseudomonadati</taxon>
        <taxon>Nitrospirota</taxon>
        <taxon>Nitrospiria</taxon>
        <taxon>Nitrospirales</taxon>
        <taxon>Nitrospiraceae</taxon>
        <taxon>Nitrospira</taxon>
    </lineage>
</organism>
<accession>A0A0S4LY42</accession>
<reference evidence="2" key="1">
    <citation type="submission" date="2015-10" db="EMBL/GenBank/DDBJ databases">
        <authorList>
            <person name="Luecker S."/>
            <person name="Luecker S."/>
        </authorList>
    </citation>
    <scope>NUCLEOTIDE SEQUENCE [LARGE SCALE GENOMIC DNA]</scope>
</reference>
<proteinExistence type="predicted"/>
<evidence type="ECO:0000313" key="1">
    <source>
        <dbReference type="EMBL" id="CUS39906.1"/>
    </source>
</evidence>
<dbReference type="EMBL" id="CZPZ01000036">
    <property type="protein sequence ID" value="CUS39906.1"/>
    <property type="molecule type" value="Genomic_DNA"/>
</dbReference>
<dbReference type="STRING" id="1742973.COMA2_90085"/>
<evidence type="ECO:0008006" key="3">
    <source>
        <dbReference type="Google" id="ProtNLM"/>
    </source>
</evidence>
<protein>
    <recommendedName>
        <fullName evidence="3">Addiction module component</fullName>
    </recommendedName>
</protein>
<dbReference type="RefSeq" id="WP_090902367.1">
    <property type="nucleotide sequence ID" value="NZ_CZPZ01000036.1"/>
</dbReference>
<dbReference type="Pfam" id="PF09720">
    <property type="entry name" value="Unstab_antitox"/>
    <property type="match status" value="1"/>
</dbReference>
<dbReference type="InterPro" id="IPR013406">
    <property type="entry name" value="CHP02574_addiction_mod"/>
</dbReference>
<dbReference type="OrthoDB" id="291542at2"/>